<dbReference type="EnsemblMetazoa" id="ASIC015270-RA">
    <property type="protein sequence ID" value="ASIC015270-PA"/>
    <property type="gene ID" value="ASIC015270"/>
</dbReference>
<dbReference type="AlphaFoldDB" id="A0A084WAK3"/>
<feature type="domain" description="C2H2-type" evidence="7">
    <location>
        <begin position="421"/>
        <end position="448"/>
    </location>
</feature>
<feature type="domain" description="C2H2-type" evidence="7">
    <location>
        <begin position="395"/>
        <end position="415"/>
    </location>
</feature>
<dbReference type="Pfam" id="PF00096">
    <property type="entry name" value="zf-C2H2"/>
    <property type="match status" value="3"/>
</dbReference>
<proteinExistence type="predicted"/>
<dbReference type="VEuPathDB" id="VectorBase:ASIC015270"/>
<feature type="binding site" evidence="6">
    <location>
        <position position="17"/>
    </location>
    <ligand>
        <name>Zn(2+)</name>
        <dbReference type="ChEBI" id="CHEBI:29105"/>
    </ligand>
</feature>
<gene>
    <name evidence="9" type="ORF">ZHAS_00015270</name>
</gene>
<protein>
    <submittedName>
        <fullName evidence="9">AGAP010501-PA-like protein</fullName>
    </submittedName>
</protein>
<evidence type="ECO:0000256" key="3">
    <source>
        <dbReference type="ARBA" id="ARBA00022771"/>
    </source>
</evidence>
<dbReference type="PANTHER" id="PTHR24379:SF121">
    <property type="entry name" value="C2H2-TYPE DOMAIN-CONTAINING PROTEIN"/>
    <property type="match status" value="1"/>
</dbReference>
<feature type="domain" description="C2H2-type" evidence="7">
    <location>
        <begin position="505"/>
        <end position="533"/>
    </location>
</feature>
<evidence type="ECO:0000256" key="2">
    <source>
        <dbReference type="ARBA" id="ARBA00022737"/>
    </source>
</evidence>
<feature type="binding site" evidence="6">
    <location>
        <position position="14"/>
    </location>
    <ligand>
        <name>Zn(2+)</name>
        <dbReference type="ChEBI" id="CHEBI:29105"/>
    </ligand>
</feature>
<dbReference type="InterPro" id="IPR012934">
    <property type="entry name" value="Znf_AD"/>
</dbReference>
<dbReference type="GO" id="GO:0008270">
    <property type="term" value="F:zinc ion binding"/>
    <property type="evidence" value="ECO:0007669"/>
    <property type="project" value="UniProtKB-UniRule"/>
</dbReference>
<feature type="domain" description="C2H2-type" evidence="7">
    <location>
        <begin position="233"/>
        <end position="260"/>
    </location>
</feature>
<dbReference type="Pfam" id="PF07776">
    <property type="entry name" value="zf-AD"/>
    <property type="match status" value="1"/>
</dbReference>
<evidence type="ECO:0000256" key="5">
    <source>
        <dbReference type="PROSITE-ProRule" id="PRU00042"/>
    </source>
</evidence>
<dbReference type="SMART" id="SM00868">
    <property type="entry name" value="zf-AD"/>
    <property type="match status" value="1"/>
</dbReference>
<dbReference type="Pfam" id="PF13894">
    <property type="entry name" value="zf-C2H2_4"/>
    <property type="match status" value="1"/>
</dbReference>
<dbReference type="GO" id="GO:0005634">
    <property type="term" value="C:nucleus"/>
    <property type="evidence" value="ECO:0007669"/>
    <property type="project" value="InterPro"/>
</dbReference>
<dbReference type="SMART" id="SM00355">
    <property type="entry name" value="ZnF_C2H2"/>
    <property type="match status" value="9"/>
</dbReference>
<keyword evidence="1 6" id="KW-0479">Metal-binding</keyword>
<dbReference type="EMBL" id="ATLV01022201">
    <property type="status" value="NOT_ANNOTATED_CDS"/>
    <property type="molecule type" value="Genomic_DNA"/>
</dbReference>
<dbReference type="VEuPathDB" id="VectorBase:ASIS024342"/>
<evidence type="ECO:0000256" key="1">
    <source>
        <dbReference type="ARBA" id="ARBA00022723"/>
    </source>
</evidence>
<keyword evidence="2" id="KW-0677">Repeat</keyword>
<evidence type="ECO:0000259" key="8">
    <source>
        <dbReference type="PROSITE" id="PS51915"/>
    </source>
</evidence>
<dbReference type="Proteomes" id="UP000030765">
    <property type="component" value="Unassembled WGS sequence"/>
</dbReference>
<feature type="binding site" evidence="6">
    <location>
        <position position="66"/>
    </location>
    <ligand>
        <name>Zn(2+)</name>
        <dbReference type="ChEBI" id="CHEBI:29105"/>
    </ligand>
</feature>
<dbReference type="OrthoDB" id="6077919at2759"/>
<dbReference type="EMBL" id="KE525330">
    <property type="protein sequence ID" value="KFB47247.1"/>
    <property type="molecule type" value="Genomic_DNA"/>
</dbReference>
<evidence type="ECO:0000259" key="7">
    <source>
        <dbReference type="PROSITE" id="PS50157"/>
    </source>
</evidence>
<dbReference type="OMA" id="TAHMDTH"/>
<dbReference type="InterPro" id="IPR013087">
    <property type="entry name" value="Znf_C2H2_type"/>
</dbReference>
<dbReference type="PROSITE" id="PS50157">
    <property type="entry name" value="ZINC_FINGER_C2H2_2"/>
    <property type="match status" value="7"/>
</dbReference>
<dbReference type="Gene3D" id="3.40.1800.20">
    <property type="match status" value="1"/>
</dbReference>
<keyword evidence="3 5" id="KW-0863">Zinc-finger</keyword>
<evidence type="ECO:0000256" key="4">
    <source>
        <dbReference type="ARBA" id="ARBA00022833"/>
    </source>
</evidence>
<reference evidence="9 11" key="1">
    <citation type="journal article" date="2014" name="BMC Genomics">
        <title>Genome sequence of Anopheles sinensis provides insight into genetics basis of mosquito competence for malaria parasites.</title>
        <authorList>
            <person name="Zhou D."/>
            <person name="Zhang D."/>
            <person name="Ding G."/>
            <person name="Shi L."/>
            <person name="Hou Q."/>
            <person name="Ye Y."/>
            <person name="Xu Y."/>
            <person name="Zhou H."/>
            <person name="Xiong C."/>
            <person name="Li S."/>
            <person name="Yu J."/>
            <person name="Hong S."/>
            <person name="Yu X."/>
            <person name="Zou P."/>
            <person name="Chen C."/>
            <person name="Chang X."/>
            <person name="Wang W."/>
            <person name="Lv Y."/>
            <person name="Sun Y."/>
            <person name="Ma L."/>
            <person name="Shen B."/>
            <person name="Zhu C."/>
        </authorList>
    </citation>
    <scope>NUCLEOTIDE SEQUENCE [LARGE SCALE GENOMIC DNA]</scope>
</reference>
<keyword evidence="11" id="KW-1185">Reference proteome</keyword>
<feature type="domain" description="C2H2-type" evidence="7">
    <location>
        <begin position="268"/>
        <end position="297"/>
    </location>
</feature>
<dbReference type="FunFam" id="3.30.160.60:FF:000202">
    <property type="entry name" value="Zinc finger protein 574"/>
    <property type="match status" value="1"/>
</dbReference>
<feature type="domain" description="C2H2-type" evidence="7">
    <location>
        <begin position="449"/>
        <end position="476"/>
    </location>
</feature>
<dbReference type="SUPFAM" id="SSF57667">
    <property type="entry name" value="beta-beta-alpha zinc fingers"/>
    <property type="match status" value="5"/>
</dbReference>
<dbReference type="SUPFAM" id="SSF57716">
    <property type="entry name" value="Glucocorticoid receptor-like (DNA-binding domain)"/>
    <property type="match status" value="1"/>
</dbReference>
<dbReference type="PROSITE" id="PS51915">
    <property type="entry name" value="ZAD"/>
    <property type="match status" value="1"/>
</dbReference>
<name>A0A084WAK3_ANOSI</name>
<dbReference type="PROSITE" id="PS00028">
    <property type="entry name" value="ZINC_FINGER_C2H2_1"/>
    <property type="match status" value="7"/>
</dbReference>
<dbReference type="Gene3D" id="3.30.160.60">
    <property type="entry name" value="Classic Zinc Finger"/>
    <property type="match status" value="6"/>
</dbReference>
<dbReference type="InterPro" id="IPR036236">
    <property type="entry name" value="Znf_C2H2_sf"/>
</dbReference>
<dbReference type="PANTHER" id="PTHR24379">
    <property type="entry name" value="KRAB AND ZINC FINGER DOMAIN-CONTAINING"/>
    <property type="match status" value="1"/>
</dbReference>
<evidence type="ECO:0000256" key="6">
    <source>
        <dbReference type="PROSITE-ProRule" id="PRU01263"/>
    </source>
</evidence>
<organism evidence="9">
    <name type="scientific">Anopheles sinensis</name>
    <name type="common">Mosquito</name>
    <dbReference type="NCBI Taxonomy" id="74873"/>
    <lineage>
        <taxon>Eukaryota</taxon>
        <taxon>Metazoa</taxon>
        <taxon>Ecdysozoa</taxon>
        <taxon>Arthropoda</taxon>
        <taxon>Hexapoda</taxon>
        <taxon>Insecta</taxon>
        <taxon>Pterygota</taxon>
        <taxon>Neoptera</taxon>
        <taxon>Endopterygota</taxon>
        <taxon>Diptera</taxon>
        <taxon>Nematocera</taxon>
        <taxon>Culicoidea</taxon>
        <taxon>Culicidae</taxon>
        <taxon>Anophelinae</taxon>
        <taxon>Anopheles</taxon>
    </lineage>
</organism>
<accession>A0A084WAK3</accession>
<feature type="domain" description="ZAD" evidence="8">
    <location>
        <begin position="12"/>
        <end position="93"/>
    </location>
</feature>
<reference evidence="10" key="2">
    <citation type="submission" date="2020-05" db="UniProtKB">
        <authorList>
            <consortium name="EnsemblMetazoa"/>
        </authorList>
    </citation>
    <scope>IDENTIFICATION</scope>
</reference>
<evidence type="ECO:0000313" key="9">
    <source>
        <dbReference type="EMBL" id="KFB47247.1"/>
    </source>
</evidence>
<dbReference type="STRING" id="74873.A0A084WAK3"/>
<keyword evidence="4 6" id="KW-0862">Zinc</keyword>
<sequence length="542" mass="61701">MSEISLDVDLLSVCRICLSQTEMNEHLFNIFSDAIVDGVLVSLPHVIEYCVDIQAKAEPAVPNKICQKCKAKLFKFYVFKQKCHRTDSVLRSILEKHTNSVSGAIENEGEQCTKLQQYEALDDAKASSALLCSTESVLREDRLVESLQDETHSDCHTETSQGYDSPLDKMFISNDQDNTFSATASIEAEYIEEMYEEVASTPSTVSATIDDHQSGELMHVTITQISPNANECFSCEICGCLLASKARLRRHMKLHADSDAVSSQMHFYPCTGCKALFLSEETLNEHRRVCSKVIQNPTEQYPQDVTEQSNDHCGICDAYYPNIVQLKQHIITHMENFPCPFDGCGCEYVSLARLNIHVSSKHVEYFSSICPHCKKDIDRVDLVQHLRTSCEAKHFNCSHCDKKFFSSRALSQHLKKLDQLFQCIQCDRSFSSRAAYKLHVRTHTGERPFVCKLCNKAFKSASQRTAHMDTHIEGKTFECSICGKCLQTRTSYRNHIKRHLEERTHGCDECDKKFYAKHSLRKHQEKVHKVKRVSGSQQVDDF</sequence>
<dbReference type="GO" id="GO:0032502">
    <property type="term" value="P:developmental process"/>
    <property type="evidence" value="ECO:0007669"/>
    <property type="project" value="UniProtKB-ARBA"/>
</dbReference>
<evidence type="ECO:0000313" key="11">
    <source>
        <dbReference type="Proteomes" id="UP000030765"/>
    </source>
</evidence>
<feature type="domain" description="C2H2-type" evidence="7">
    <location>
        <begin position="477"/>
        <end position="504"/>
    </location>
</feature>
<feature type="binding site" evidence="6">
    <location>
        <position position="69"/>
    </location>
    <ligand>
        <name>Zn(2+)</name>
        <dbReference type="ChEBI" id="CHEBI:29105"/>
    </ligand>
</feature>
<evidence type="ECO:0000313" key="10">
    <source>
        <dbReference type="EnsemblMetazoa" id="ASIC015270-PA"/>
    </source>
</evidence>